<sequence>MQNGDEITRPVGQDQLQGGEQDGVLTLQLQRDGKPLTVSYKPRGETVPTWQWKRKQGVSDSTCSLHATTLAQ</sequence>
<evidence type="ECO:0000313" key="3">
    <source>
        <dbReference type="Proteomes" id="UP000093858"/>
    </source>
</evidence>
<reference evidence="2 3" key="1">
    <citation type="submission" date="2016-04" db="EMBL/GenBank/DDBJ databases">
        <title>Xanthomonas translucens phylogeny.</title>
        <authorList>
            <person name="Langlois P."/>
        </authorList>
    </citation>
    <scope>NUCLEOTIDE SEQUENCE [LARGE SCALE GENOMIC DNA]</scope>
    <source>
        <strain evidence="2 3">B99</strain>
    </source>
</reference>
<dbReference type="RefSeq" id="WP_064539104.1">
    <property type="nucleotide sequence ID" value="NZ_LWSU01000089.1"/>
</dbReference>
<proteinExistence type="predicted"/>
<evidence type="ECO:0000256" key="1">
    <source>
        <dbReference type="SAM" id="MobiDB-lite"/>
    </source>
</evidence>
<gene>
    <name evidence="2" type="ORF">A6R73_14725</name>
</gene>
<evidence type="ECO:0000313" key="2">
    <source>
        <dbReference type="EMBL" id="OAX56182.1"/>
    </source>
</evidence>
<dbReference type="EMBL" id="LWSU01000089">
    <property type="protein sequence ID" value="OAX56182.1"/>
    <property type="molecule type" value="Genomic_DNA"/>
</dbReference>
<dbReference type="Proteomes" id="UP000093858">
    <property type="component" value="Unassembled WGS sequence"/>
</dbReference>
<dbReference type="AlphaFoldDB" id="A0A199P4Q9"/>
<protein>
    <submittedName>
        <fullName evidence="2">Uncharacterized protein</fullName>
    </submittedName>
</protein>
<organism evidence="2 3">
    <name type="scientific">Xanthomonas graminis pv. poae</name>
    <dbReference type="NCBI Taxonomy" id="227946"/>
    <lineage>
        <taxon>Bacteria</taxon>
        <taxon>Pseudomonadati</taxon>
        <taxon>Pseudomonadota</taxon>
        <taxon>Gammaproteobacteria</taxon>
        <taxon>Lysobacterales</taxon>
        <taxon>Lysobacteraceae</taxon>
        <taxon>Xanthomonas</taxon>
        <taxon>Xanthomonas translucens group</taxon>
        <taxon>Xanthomonas graminis</taxon>
    </lineage>
</organism>
<feature type="region of interest" description="Disordered" evidence="1">
    <location>
        <begin position="1"/>
        <end position="30"/>
    </location>
</feature>
<accession>A0A199P4Q9</accession>
<comment type="caution">
    <text evidence="2">The sequence shown here is derived from an EMBL/GenBank/DDBJ whole genome shotgun (WGS) entry which is preliminary data.</text>
</comment>
<name>A0A199P4Q9_9XANT</name>
<feature type="compositionally biased region" description="Low complexity" evidence="1">
    <location>
        <begin position="11"/>
        <end position="25"/>
    </location>
</feature>